<feature type="chain" id="PRO_5046604693" description="Tick transposon" evidence="1">
    <location>
        <begin position="16"/>
        <end position="205"/>
    </location>
</feature>
<sequence>MCIFFFLIFTKSYQSIRFVELVDGVCWGCVSSSFLSPLNHIRVSSLEHHLILLRREDLKCTFCGSGITTEMLHYIFDCAALSEERRKLNDKTGQLCPSFPALINEISKNRRWFTVEFRQPDPGSQTTMGPLYEYIHNRKEAYIELLYSRQHRTQQPPGPTYVQWRHECIIFGNTVYSAYNKVGYSEIPHIANEIVCTKEKKGLNH</sequence>
<dbReference type="EMBL" id="CP092869">
    <property type="protein sequence ID" value="UYV69696.1"/>
    <property type="molecule type" value="Genomic_DNA"/>
</dbReference>
<reference evidence="2 3" key="1">
    <citation type="submission" date="2022-01" db="EMBL/GenBank/DDBJ databases">
        <title>A chromosomal length assembly of Cordylochernes scorpioides.</title>
        <authorList>
            <person name="Zeh D."/>
            <person name="Zeh J."/>
        </authorList>
    </citation>
    <scope>NUCLEOTIDE SEQUENCE [LARGE SCALE GENOMIC DNA]</scope>
    <source>
        <strain evidence="2">IN4F17</strain>
        <tissue evidence="2">Whole Body</tissue>
    </source>
</reference>
<evidence type="ECO:0000313" key="3">
    <source>
        <dbReference type="Proteomes" id="UP001235939"/>
    </source>
</evidence>
<organism evidence="2 3">
    <name type="scientific">Cordylochernes scorpioides</name>
    <dbReference type="NCBI Taxonomy" id="51811"/>
    <lineage>
        <taxon>Eukaryota</taxon>
        <taxon>Metazoa</taxon>
        <taxon>Ecdysozoa</taxon>
        <taxon>Arthropoda</taxon>
        <taxon>Chelicerata</taxon>
        <taxon>Arachnida</taxon>
        <taxon>Pseudoscorpiones</taxon>
        <taxon>Cheliferoidea</taxon>
        <taxon>Chernetidae</taxon>
        <taxon>Cordylochernes</taxon>
    </lineage>
</organism>
<proteinExistence type="predicted"/>
<keyword evidence="1" id="KW-0732">Signal</keyword>
<name>A0ABY6KLF2_9ARAC</name>
<feature type="signal peptide" evidence="1">
    <location>
        <begin position="1"/>
        <end position="15"/>
    </location>
</feature>
<evidence type="ECO:0008006" key="4">
    <source>
        <dbReference type="Google" id="ProtNLM"/>
    </source>
</evidence>
<gene>
    <name evidence="2" type="ORF">LAZ67_7000275</name>
</gene>
<accession>A0ABY6KLF2</accession>
<keyword evidence="3" id="KW-1185">Reference proteome</keyword>
<evidence type="ECO:0000256" key="1">
    <source>
        <dbReference type="SAM" id="SignalP"/>
    </source>
</evidence>
<dbReference type="Proteomes" id="UP001235939">
    <property type="component" value="Chromosome 07"/>
</dbReference>
<evidence type="ECO:0000313" key="2">
    <source>
        <dbReference type="EMBL" id="UYV69696.1"/>
    </source>
</evidence>
<protein>
    <recommendedName>
        <fullName evidence="4">Tick transposon</fullName>
    </recommendedName>
</protein>